<evidence type="ECO:0000313" key="1">
    <source>
        <dbReference type="EMBL" id="MCW7553001.1"/>
    </source>
</evidence>
<dbReference type="RefSeq" id="WP_262567878.1">
    <property type="nucleotide sequence ID" value="NZ_JAPFCC010000001.1"/>
</dbReference>
<dbReference type="Proteomes" id="UP001209854">
    <property type="component" value="Unassembled WGS sequence"/>
</dbReference>
<gene>
    <name evidence="1" type="ORF">NX722_10180</name>
</gene>
<reference evidence="1 2" key="1">
    <citation type="submission" date="2022-10" db="EMBL/GenBank/DDBJ databases">
        <title>High-quality genome sequences of two octocoral-associated bacteria, Endozoicomonas euniceicola EF212 and Endozoicomonas gorgoniicola PS125.</title>
        <authorList>
            <person name="Chiou Y.-J."/>
            <person name="Chen Y.-H."/>
        </authorList>
    </citation>
    <scope>NUCLEOTIDE SEQUENCE [LARGE SCALE GENOMIC DNA]</scope>
    <source>
        <strain evidence="1 2">PS125</strain>
    </source>
</reference>
<name>A0ABT3MUE0_9GAMM</name>
<organism evidence="1 2">
    <name type="scientific">Endozoicomonas gorgoniicola</name>
    <dbReference type="NCBI Taxonomy" id="1234144"/>
    <lineage>
        <taxon>Bacteria</taxon>
        <taxon>Pseudomonadati</taxon>
        <taxon>Pseudomonadota</taxon>
        <taxon>Gammaproteobacteria</taxon>
        <taxon>Oceanospirillales</taxon>
        <taxon>Endozoicomonadaceae</taxon>
        <taxon>Endozoicomonas</taxon>
    </lineage>
</organism>
<accession>A0ABT3MUE0</accession>
<keyword evidence="2" id="KW-1185">Reference proteome</keyword>
<protein>
    <submittedName>
        <fullName evidence="1">Uncharacterized protein</fullName>
    </submittedName>
</protein>
<dbReference type="EMBL" id="JAPFCC010000001">
    <property type="protein sequence ID" value="MCW7553001.1"/>
    <property type="molecule type" value="Genomic_DNA"/>
</dbReference>
<comment type="caution">
    <text evidence="1">The sequence shown here is derived from an EMBL/GenBank/DDBJ whole genome shotgun (WGS) entry which is preliminary data.</text>
</comment>
<sequence length="407" mass="45665">MISTDPLKRLLVHVDLPFFLDVLARSFSINLPVPEEKGIRKQKAAVLGALQNQDNEDVTALIQVVERVLLLCDGPGKDAMEAVRRESLPEPEKKHFQSLRNQYYRSLWLYEYDGQRLFLDALDKRDLKILRRSGRTCAGYEQPLNMPVTDSDSNIQALRSALSKALQCPADAIATEVLTRFAEDDSSRIDHYEVRVHYNLAPESIERVENNALVVSDILLAARAFVTYEPDNGALYVMSDDPSLWLPIAEAVSENLLGVPLSKKRLEVVTYNYQVLADPLFQPNLADLDIIDAKVTQLGVKGKHRSMTISSPMSDSDDIHAAAADLTESDAFCFGNRTVNKAAVTLKIQAIEPSEKNRTAVITLSGESRCSFRYSREVDKRICQNFLRLNGLIKRSTDDERTTKHGD</sequence>
<proteinExistence type="predicted"/>
<evidence type="ECO:0000313" key="2">
    <source>
        <dbReference type="Proteomes" id="UP001209854"/>
    </source>
</evidence>